<evidence type="ECO:0000259" key="6">
    <source>
        <dbReference type="SMART" id="SM00732"/>
    </source>
</evidence>
<gene>
    <name evidence="7" type="ORF">SAMN05444391_0440</name>
</gene>
<dbReference type="CDD" id="cd16964">
    <property type="entry name" value="YqgF"/>
    <property type="match status" value="1"/>
</dbReference>
<dbReference type="OrthoDB" id="9796140at2"/>
<evidence type="ECO:0000313" key="8">
    <source>
        <dbReference type="Proteomes" id="UP000189810"/>
    </source>
</evidence>
<dbReference type="GO" id="GO:0005829">
    <property type="term" value="C:cytosol"/>
    <property type="evidence" value="ECO:0007669"/>
    <property type="project" value="TreeGrafter"/>
</dbReference>
<dbReference type="InterPro" id="IPR005227">
    <property type="entry name" value="YqgF"/>
</dbReference>
<evidence type="ECO:0000256" key="1">
    <source>
        <dbReference type="ARBA" id="ARBA00022490"/>
    </source>
</evidence>
<dbReference type="GO" id="GO:0016788">
    <property type="term" value="F:hydrolase activity, acting on ester bonds"/>
    <property type="evidence" value="ECO:0007669"/>
    <property type="project" value="UniProtKB-UniRule"/>
</dbReference>
<accession>A0A1M6QY61</accession>
<dbReference type="RefSeq" id="WP_079653610.1">
    <property type="nucleotide sequence ID" value="NZ_LT670846.1"/>
</dbReference>
<evidence type="ECO:0000313" key="7">
    <source>
        <dbReference type="EMBL" id="SHK25018.1"/>
    </source>
</evidence>
<dbReference type="GO" id="GO:0000967">
    <property type="term" value="P:rRNA 5'-end processing"/>
    <property type="evidence" value="ECO:0007669"/>
    <property type="project" value="UniProtKB-UniRule"/>
</dbReference>
<feature type="domain" description="YqgF/RNase H-like" evidence="6">
    <location>
        <begin position="1"/>
        <end position="101"/>
    </location>
</feature>
<comment type="function">
    <text evidence="5">Could be a nuclease involved in processing of the 5'-end of pre-16S rRNA.</text>
</comment>
<reference evidence="7 8" key="1">
    <citation type="submission" date="2016-11" db="EMBL/GenBank/DDBJ databases">
        <authorList>
            <person name="Jaros S."/>
            <person name="Januszkiewicz K."/>
            <person name="Wedrychowicz H."/>
        </authorList>
    </citation>
    <scope>NUCLEOTIDE SEQUENCE [LARGE SCALE GENOMIC DNA]</scope>
    <source>
        <strain evidence="7 8">DSM 19557</strain>
    </source>
</reference>
<dbReference type="SMART" id="SM00732">
    <property type="entry name" value="YqgFc"/>
    <property type="match status" value="1"/>
</dbReference>
<dbReference type="Gene3D" id="3.30.420.140">
    <property type="entry name" value="YqgF/RNase H-like domain"/>
    <property type="match status" value="1"/>
</dbReference>
<comment type="similarity">
    <text evidence="5">Belongs to the YqgF HJR family.</text>
</comment>
<dbReference type="STRING" id="381751.SAMN05444391_0440"/>
<evidence type="ECO:0000256" key="2">
    <source>
        <dbReference type="ARBA" id="ARBA00022517"/>
    </source>
</evidence>
<dbReference type="EC" id="3.1.-.-" evidence="5"/>
<evidence type="ECO:0000256" key="5">
    <source>
        <dbReference type="HAMAP-Rule" id="MF_00651"/>
    </source>
</evidence>
<sequence>MKVLALDYGSKKIGVAIGDTELKIASPLTSFKNGEAFFSYFKNLVEQYNVSLVVVGLPLTLRGKEGQRAQEVKEFVRKLREYLKDSVQIVLWDERFTTKEAYSYIAQLPSKKRKEIKDAMAAYVILKEYLGLDG</sequence>
<dbReference type="AlphaFoldDB" id="A0A1M6QY61"/>
<dbReference type="EMBL" id="LT670846">
    <property type="protein sequence ID" value="SHK25018.1"/>
    <property type="molecule type" value="Genomic_DNA"/>
</dbReference>
<name>A0A1M6QY61_9AQUI</name>
<comment type="subcellular location">
    <subcellularLocation>
        <location evidence="5">Cytoplasm</location>
    </subcellularLocation>
</comment>
<evidence type="ECO:0000256" key="3">
    <source>
        <dbReference type="ARBA" id="ARBA00022722"/>
    </source>
</evidence>
<dbReference type="InterPro" id="IPR037027">
    <property type="entry name" value="YqgF/RNaseH-like_dom_sf"/>
</dbReference>
<dbReference type="InterPro" id="IPR006641">
    <property type="entry name" value="YqgF/RNaseH-like_dom"/>
</dbReference>
<dbReference type="HAMAP" id="MF_00651">
    <property type="entry name" value="Nuclease_YqgF"/>
    <property type="match status" value="1"/>
</dbReference>
<keyword evidence="4 5" id="KW-0378">Hydrolase</keyword>
<dbReference type="SUPFAM" id="SSF53098">
    <property type="entry name" value="Ribonuclease H-like"/>
    <property type="match status" value="1"/>
</dbReference>
<evidence type="ECO:0000256" key="4">
    <source>
        <dbReference type="ARBA" id="ARBA00022801"/>
    </source>
</evidence>
<dbReference type="PANTHER" id="PTHR33317:SF4">
    <property type="entry name" value="POLYNUCLEOTIDYL TRANSFERASE, RIBONUCLEASE H-LIKE SUPERFAMILY PROTEIN"/>
    <property type="match status" value="1"/>
</dbReference>
<organism evidence="7 8">
    <name type="scientific">Thermocrinis minervae</name>
    <dbReference type="NCBI Taxonomy" id="381751"/>
    <lineage>
        <taxon>Bacteria</taxon>
        <taxon>Pseudomonadati</taxon>
        <taxon>Aquificota</taxon>
        <taxon>Aquificia</taxon>
        <taxon>Aquificales</taxon>
        <taxon>Aquificaceae</taxon>
        <taxon>Thermocrinis</taxon>
    </lineage>
</organism>
<protein>
    <recommendedName>
        <fullName evidence="5">Putative pre-16S rRNA nuclease</fullName>
        <ecNumber evidence="5">3.1.-.-</ecNumber>
    </recommendedName>
</protein>
<keyword evidence="8" id="KW-1185">Reference proteome</keyword>
<dbReference type="Pfam" id="PF03652">
    <property type="entry name" value="RuvX"/>
    <property type="match status" value="1"/>
</dbReference>
<dbReference type="NCBIfam" id="TIGR00250">
    <property type="entry name" value="RNAse_H_YqgF"/>
    <property type="match status" value="1"/>
</dbReference>
<dbReference type="Proteomes" id="UP000189810">
    <property type="component" value="Chromosome I"/>
</dbReference>
<keyword evidence="3 5" id="KW-0540">Nuclease</keyword>
<dbReference type="GO" id="GO:0004518">
    <property type="term" value="F:nuclease activity"/>
    <property type="evidence" value="ECO:0007669"/>
    <property type="project" value="UniProtKB-KW"/>
</dbReference>
<dbReference type="InterPro" id="IPR012337">
    <property type="entry name" value="RNaseH-like_sf"/>
</dbReference>
<proteinExistence type="inferred from homology"/>
<keyword evidence="2 5" id="KW-0690">Ribosome biogenesis</keyword>
<dbReference type="PANTHER" id="PTHR33317">
    <property type="entry name" value="POLYNUCLEOTIDYL TRANSFERASE, RIBONUCLEASE H-LIKE SUPERFAMILY PROTEIN"/>
    <property type="match status" value="1"/>
</dbReference>
<keyword evidence="1 5" id="KW-0963">Cytoplasm</keyword>